<feature type="domain" description="Recombinase" evidence="3">
    <location>
        <begin position="163"/>
        <end position="287"/>
    </location>
</feature>
<evidence type="ECO:0000259" key="3">
    <source>
        <dbReference type="PROSITE" id="PS51737"/>
    </source>
</evidence>
<proteinExistence type="predicted"/>
<dbReference type="EMBL" id="MRXX01000001">
    <property type="protein sequence ID" value="MBK4778700.1"/>
    <property type="molecule type" value="Genomic_DNA"/>
</dbReference>
<dbReference type="Proteomes" id="UP000676511">
    <property type="component" value="Chromosome"/>
</dbReference>
<dbReference type="Pfam" id="PF07508">
    <property type="entry name" value="Recombinase"/>
    <property type="match status" value="1"/>
</dbReference>
<evidence type="ECO:0000259" key="2">
    <source>
        <dbReference type="PROSITE" id="PS51736"/>
    </source>
</evidence>
<dbReference type="AlphaFoldDB" id="A0A9X1BC32"/>
<dbReference type="InterPro" id="IPR011109">
    <property type="entry name" value="DNA_bind_recombinase_dom"/>
</dbReference>
<dbReference type="InterPro" id="IPR050639">
    <property type="entry name" value="SSR_resolvase"/>
</dbReference>
<dbReference type="InterPro" id="IPR025827">
    <property type="entry name" value="Zn_ribbon_recom_dom"/>
</dbReference>
<dbReference type="PANTHER" id="PTHR30461:SF23">
    <property type="entry name" value="DNA RECOMBINASE-RELATED"/>
    <property type="match status" value="1"/>
</dbReference>
<feature type="domain" description="Resolvase/invertase-type recombinase catalytic" evidence="2">
    <location>
        <begin position="7"/>
        <end position="154"/>
    </location>
</feature>
<dbReference type="EMBL" id="CP072329">
    <property type="protein sequence ID" value="QUB39819.1"/>
    <property type="molecule type" value="Genomic_DNA"/>
</dbReference>
<dbReference type="CDD" id="cd00338">
    <property type="entry name" value="Ser_Recombinase"/>
    <property type="match status" value="1"/>
</dbReference>
<feature type="compositionally biased region" description="Basic and acidic residues" evidence="1">
    <location>
        <begin position="376"/>
        <end position="385"/>
    </location>
</feature>
<dbReference type="Pfam" id="PF13408">
    <property type="entry name" value="Zn_ribbon_recom"/>
    <property type="match status" value="1"/>
</dbReference>
<dbReference type="Pfam" id="PF00239">
    <property type="entry name" value="Resolvase"/>
    <property type="match status" value="1"/>
</dbReference>
<organism evidence="4 7">
    <name type="scientific">Streptococcus lactarius</name>
    <dbReference type="NCBI Taxonomy" id="684066"/>
    <lineage>
        <taxon>Bacteria</taxon>
        <taxon>Bacillati</taxon>
        <taxon>Bacillota</taxon>
        <taxon>Bacilli</taxon>
        <taxon>Lactobacillales</taxon>
        <taxon>Streptococcaceae</taxon>
        <taxon>Streptococcus</taxon>
    </lineage>
</organism>
<dbReference type="GO" id="GO:0000150">
    <property type="term" value="F:DNA strand exchange activity"/>
    <property type="evidence" value="ECO:0007669"/>
    <property type="project" value="InterPro"/>
</dbReference>
<dbReference type="PROSITE" id="PS51737">
    <property type="entry name" value="RECOMBINASE_DNA_BIND"/>
    <property type="match status" value="1"/>
</dbReference>
<dbReference type="Gene3D" id="3.40.50.1390">
    <property type="entry name" value="Resolvase, N-terminal catalytic domain"/>
    <property type="match status" value="1"/>
</dbReference>
<evidence type="ECO:0000256" key="1">
    <source>
        <dbReference type="SAM" id="MobiDB-lite"/>
    </source>
</evidence>
<dbReference type="InterPro" id="IPR036162">
    <property type="entry name" value="Resolvase-like_N_sf"/>
</dbReference>
<sequence>MKPGKIRVCAYARVSTMTEKQQESLTNQQAYYNHFFKNKKDVEFVGVYYDQGISGKLAKRPGFQQMLEDCRAGKIDVIHTKSISRFARNTELLLAVCRELKTIQVDIFFEEQNLHTLSNEGEVMLTVLASYAEEELRNMSENQRWAFQKKFQRGELVINTKRFLGYDKDENGELIINPEEAKIVKRIYNLYLSGMGVHVIAKLFNEEEVPTVDGGRWYSSTITNILKNEKYKGDAILQKYYFAEIKAKQRLNKGQVQQYLITDNHEAIVSREDWEAVKKRLKQNRKAKLSIDYNRRYPLSGLLKCEHCGSTLKRQKYYKGKVVWVCSKYIREGKVACIGMRVPDSVVQDWSIHEPTVVKEGNIGGKKYYSYSSKENDTSRAEATHSENPNGGLLPSIHRPRRTAIKL</sequence>
<accession>A0A9X1BC32</accession>
<keyword evidence="6" id="KW-1185">Reference proteome</keyword>
<dbReference type="InterPro" id="IPR038109">
    <property type="entry name" value="DNA_bind_recomb_sf"/>
</dbReference>
<protein>
    <submittedName>
        <fullName evidence="4">Recombinase family protein</fullName>
    </submittedName>
</protein>
<name>A0A9X1BC32_9STRE</name>
<dbReference type="SUPFAM" id="SSF53041">
    <property type="entry name" value="Resolvase-like"/>
    <property type="match status" value="1"/>
</dbReference>
<dbReference type="Gene3D" id="3.90.1750.20">
    <property type="entry name" value="Putative Large Serine Recombinase, Chain B, Domain 2"/>
    <property type="match status" value="1"/>
</dbReference>
<dbReference type="PANTHER" id="PTHR30461">
    <property type="entry name" value="DNA-INVERTASE FROM LAMBDOID PROPHAGE"/>
    <property type="match status" value="1"/>
</dbReference>
<dbReference type="SMART" id="SM00857">
    <property type="entry name" value="Resolvase"/>
    <property type="match status" value="1"/>
</dbReference>
<reference evidence="4" key="1">
    <citation type="submission" date="2016-12" db="EMBL/GenBank/DDBJ databases">
        <title>Draft genome of Streptococcus lactarius CCUG 66490T type strain.</title>
        <authorList>
            <person name="Salva-Serra F."/>
            <person name="Engstrom-Jakobsson H."/>
            <person name="Thorell K."/>
            <person name="Gomila M."/>
            <person name="Gonzales-Siles L."/>
            <person name="Busquets A."/>
            <person name="Jaen-Luchoro D."/>
            <person name="Karlsson R."/>
            <person name="Kristiansson E."/>
            <person name="Moore E."/>
        </authorList>
    </citation>
    <scope>NUCLEOTIDE SEQUENCE</scope>
    <source>
        <strain evidence="4">CCUG 66490</strain>
    </source>
</reference>
<dbReference type="Proteomes" id="UP001138780">
    <property type="component" value="Unassembled WGS sequence"/>
</dbReference>
<feature type="region of interest" description="Disordered" evidence="1">
    <location>
        <begin position="376"/>
        <end position="407"/>
    </location>
</feature>
<reference evidence="5 6" key="2">
    <citation type="submission" date="2021-03" db="EMBL/GenBank/DDBJ databases">
        <title>Human Oral Microbial Genomes.</title>
        <authorList>
            <person name="Johnston C.D."/>
            <person name="Chen T."/>
            <person name="Dewhirst F.E."/>
        </authorList>
    </citation>
    <scope>NUCLEOTIDE SEQUENCE [LARGE SCALE GENOMIC DNA]</scope>
    <source>
        <strain evidence="5 6">CCUG 66490</strain>
    </source>
</reference>
<evidence type="ECO:0000313" key="4">
    <source>
        <dbReference type="EMBL" id="MBK4778700.1"/>
    </source>
</evidence>
<dbReference type="GO" id="GO:0003677">
    <property type="term" value="F:DNA binding"/>
    <property type="evidence" value="ECO:0007669"/>
    <property type="project" value="InterPro"/>
</dbReference>
<feature type="compositionally biased region" description="Basic residues" evidence="1">
    <location>
        <begin position="398"/>
        <end position="407"/>
    </location>
</feature>
<dbReference type="PROSITE" id="PS51736">
    <property type="entry name" value="RECOMBINASES_3"/>
    <property type="match status" value="1"/>
</dbReference>
<dbReference type="InterPro" id="IPR006119">
    <property type="entry name" value="Resolv_N"/>
</dbReference>
<evidence type="ECO:0000313" key="6">
    <source>
        <dbReference type="Proteomes" id="UP000676511"/>
    </source>
</evidence>
<evidence type="ECO:0000313" key="7">
    <source>
        <dbReference type="Proteomes" id="UP001138780"/>
    </source>
</evidence>
<gene>
    <name evidence="4" type="ORF">BTU61_00545</name>
    <name evidence="5" type="ORF">J4854_05070</name>
</gene>
<dbReference type="RefSeq" id="WP_200771875.1">
    <property type="nucleotide sequence ID" value="NZ_CP072329.1"/>
</dbReference>
<evidence type="ECO:0000313" key="5">
    <source>
        <dbReference type="EMBL" id="QUB39819.1"/>
    </source>
</evidence>